<keyword evidence="4" id="KW-1185">Reference proteome</keyword>
<dbReference type="InterPro" id="IPR007167">
    <property type="entry name" value="Fe-transptr_FeoA-like"/>
</dbReference>
<dbReference type="Pfam" id="PF04023">
    <property type="entry name" value="FeoA"/>
    <property type="match status" value="1"/>
</dbReference>
<dbReference type="Proteomes" id="UP001165653">
    <property type="component" value="Unassembled WGS sequence"/>
</dbReference>
<dbReference type="InterPro" id="IPR008988">
    <property type="entry name" value="Transcriptional_repressor_C"/>
</dbReference>
<dbReference type="RefSeq" id="WP_264515637.1">
    <property type="nucleotide sequence ID" value="NZ_JAPDDR010000012.1"/>
</dbReference>
<keyword evidence="1" id="KW-0408">Iron</keyword>
<gene>
    <name evidence="3" type="ORF">OJ996_20960</name>
</gene>
<reference evidence="3" key="1">
    <citation type="submission" date="2022-10" db="EMBL/GenBank/DDBJ databases">
        <title>Luteolibacter sp. GHJ8, whole genome shotgun sequencing project.</title>
        <authorList>
            <person name="Zhao G."/>
            <person name="Shen L."/>
        </authorList>
    </citation>
    <scope>NUCLEOTIDE SEQUENCE</scope>
    <source>
        <strain evidence="3">GHJ8</strain>
    </source>
</reference>
<dbReference type="Gene3D" id="2.30.30.90">
    <property type="match status" value="1"/>
</dbReference>
<accession>A0ABT3G8A0</accession>
<dbReference type="InterPro" id="IPR038157">
    <property type="entry name" value="FeoA_core_dom"/>
</dbReference>
<evidence type="ECO:0000256" key="1">
    <source>
        <dbReference type="ARBA" id="ARBA00023004"/>
    </source>
</evidence>
<protein>
    <submittedName>
        <fullName evidence="3">Ferrous iron transport protein A</fullName>
    </submittedName>
</protein>
<comment type="caution">
    <text evidence="3">The sequence shown here is derived from an EMBL/GenBank/DDBJ whole genome shotgun (WGS) entry which is preliminary data.</text>
</comment>
<dbReference type="SUPFAM" id="SSF50037">
    <property type="entry name" value="C-terminal domain of transcriptional repressors"/>
    <property type="match status" value="1"/>
</dbReference>
<proteinExistence type="predicted"/>
<evidence type="ECO:0000259" key="2">
    <source>
        <dbReference type="Pfam" id="PF04023"/>
    </source>
</evidence>
<feature type="domain" description="Ferrous iron transporter FeoA-like" evidence="2">
    <location>
        <begin position="16"/>
        <end position="81"/>
    </location>
</feature>
<evidence type="ECO:0000313" key="4">
    <source>
        <dbReference type="Proteomes" id="UP001165653"/>
    </source>
</evidence>
<name>A0ABT3G8A0_9BACT</name>
<sequence>MALAKANDLHADSLLSLSQAQVGCDFRIKALNGPACDQLRNLGFCETLQVRKLADGRNLICSVCGTRLALSRELASQVMVAVA</sequence>
<evidence type="ECO:0000313" key="3">
    <source>
        <dbReference type="EMBL" id="MCW1916072.1"/>
    </source>
</evidence>
<organism evidence="3 4">
    <name type="scientific">Luteolibacter rhizosphaerae</name>
    <dbReference type="NCBI Taxonomy" id="2989719"/>
    <lineage>
        <taxon>Bacteria</taxon>
        <taxon>Pseudomonadati</taxon>
        <taxon>Verrucomicrobiota</taxon>
        <taxon>Verrucomicrobiia</taxon>
        <taxon>Verrucomicrobiales</taxon>
        <taxon>Verrucomicrobiaceae</taxon>
        <taxon>Luteolibacter</taxon>
    </lineage>
</organism>
<dbReference type="EMBL" id="JAPDDR010000012">
    <property type="protein sequence ID" value="MCW1916072.1"/>
    <property type="molecule type" value="Genomic_DNA"/>
</dbReference>